<dbReference type="PANTHER" id="PTHR32063:SF33">
    <property type="entry name" value="RND SUPERFAMILY EFFLUX PUMP PERMEASE COMPONENT"/>
    <property type="match status" value="1"/>
</dbReference>
<protein>
    <submittedName>
        <fullName evidence="2">Efflux RND transporter permease subunit</fullName>
    </submittedName>
</protein>
<dbReference type="Gene3D" id="1.20.1640.10">
    <property type="entry name" value="Multidrug efflux transporter AcrB transmembrane domain"/>
    <property type="match status" value="1"/>
</dbReference>
<comment type="caution">
    <text evidence="2">The sequence shown here is derived from an EMBL/GenBank/DDBJ whole genome shotgun (WGS) entry which is preliminary data.</text>
</comment>
<dbReference type="Pfam" id="PF00873">
    <property type="entry name" value="ACR_tran"/>
    <property type="match status" value="1"/>
</dbReference>
<dbReference type="GO" id="GO:0005886">
    <property type="term" value="C:plasma membrane"/>
    <property type="evidence" value="ECO:0007669"/>
    <property type="project" value="TreeGrafter"/>
</dbReference>
<dbReference type="AlphaFoldDB" id="A0A7C3GCH6"/>
<gene>
    <name evidence="2" type="ORF">ENJ46_04455</name>
</gene>
<feature type="non-terminal residue" evidence="2">
    <location>
        <position position="259"/>
    </location>
</feature>
<reference evidence="2" key="1">
    <citation type="journal article" date="2020" name="mSystems">
        <title>Genome- and Community-Level Interaction Insights into Carbon Utilization and Element Cycling Functions of Hydrothermarchaeota in Hydrothermal Sediment.</title>
        <authorList>
            <person name="Zhou Z."/>
            <person name="Liu Y."/>
            <person name="Xu W."/>
            <person name="Pan J."/>
            <person name="Luo Z.H."/>
            <person name="Li M."/>
        </authorList>
    </citation>
    <scope>NUCLEOTIDE SEQUENCE [LARGE SCALE GENOMIC DNA]</scope>
    <source>
        <strain evidence="2">HyVt-489</strain>
    </source>
</reference>
<dbReference type="Gene3D" id="3.30.70.1430">
    <property type="entry name" value="Multidrug efflux transporter AcrB pore domain"/>
    <property type="match status" value="1"/>
</dbReference>
<dbReference type="SUPFAM" id="SSF82714">
    <property type="entry name" value="Multidrug efflux transporter AcrB TolC docking domain, DN and DC subdomains"/>
    <property type="match status" value="1"/>
</dbReference>
<name>A0A7C3GCH6_9PROT</name>
<dbReference type="InterPro" id="IPR027463">
    <property type="entry name" value="AcrB_DN_DC_subdom"/>
</dbReference>
<dbReference type="Proteomes" id="UP000886042">
    <property type="component" value="Unassembled WGS sequence"/>
</dbReference>
<keyword evidence="1" id="KW-1133">Transmembrane helix</keyword>
<sequence>MNSIIAWWANNKVAANLLMVAILMSGVISFFTMNREIDPYVEFPGARVSVVWPGASPQDIEEQIVVRLEEALSTVNGLERLWGVANEGVGLVFVNGNQDLDEAAFLAEIKRNVDSISTFPSAAEPADVQIFRNRSEILRIAVSGNVDEKLLKRTAEKVRRDIALIGNVPAVDLFGVRNEEVSIEVSELDLKRYGLTLAEVANAVRGTSVNSSSGTVKTDLGRVQLRTRNQADTQEEFENIIVRQQANGAVVRVKDIATV</sequence>
<organism evidence="2">
    <name type="scientific">Hellea balneolensis</name>
    <dbReference type="NCBI Taxonomy" id="287478"/>
    <lineage>
        <taxon>Bacteria</taxon>
        <taxon>Pseudomonadati</taxon>
        <taxon>Pseudomonadota</taxon>
        <taxon>Alphaproteobacteria</taxon>
        <taxon>Maricaulales</taxon>
        <taxon>Robiginitomaculaceae</taxon>
        <taxon>Hellea</taxon>
    </lineage>
</organism>
<evidence type="ECO:0000313" key="2">
    <source>
        <dbReference type="EMBL" id="HFB55156.1"/>
    </source>
</evidence>
<dbReference type="PANTHER" id="PTHR32063">
    <property type="match status" value="1"/>
</dbReference>
<dbReference type="InterPro" id="IPR001036">
    <property type="entry name" value="Acrflvin-R"/>
</dbReference>
<accession>A0A7C3GCH6</accession>
<feature type="transmembrane region" description="Helical" evidence="1">
    <location>
        <begin position="13"/>
        <end position="33"/>
    </location>
</feature>
<dbReference type="EMBL" id="DRMN01000293">
    <property type="protein sequence ID" value="HFB55156.1"/>
    <property type="molecule type" value="Genomic_DNA"/>
</dbReference>
<proteinExistence type="predicted"/>
<keyword evidence="1" id="KW-0812">Transmembrane</keyword>
<dbReference type="SUPFAM" id="SSF82693">
    <property type="entry name" value="Multidrug efflux transporter AcrB pore domain, PN1, PN2, PC1 and PC2 subdomains"/>
    <property type="match status" value="1"/>
</dbReference>
<keyword evidence="1" id="KW-0472">Membrane</keyword>
<dbReference type="Gene3D" id="3.30.70.1320">
    <property type="entry name" value="Multidrug efflux transporter AcrB pore domain like"/>
    <property type="match status" value="1"/>
</dbReference>
<dbReference type="GO" id="GO:0042910">
    <property type="term" value="F:xenobiotic transmembrane transporter activity"/>
    <property type="evidence" value="ECO:0007669"/>
    <property type="project" value="TreeGrafter"/>
</dbReference>
<dbReference type="Gene3D" id="3.30.2090.10">
    <property type="entry name" value="Multidrug efflux transporter AcrB TolC docking domain, DN and DC subdomains"/>
    <property type="match status" value="1"/>
</dbReference>
<evidence type="ECO:0000256" key="1">
    <source>
        <dbReference type="SAM" id="Phobius"/>
    </source>
</evidence>